<evidence type="ECO:0000256" key="1">
    <source>
        <dbReference type="SAM" id="Phobius"/>
    </source>
</evidence>
<proteinExistence type="predicted"/>
<feature type="transmembrane region" description="Helical" evidence="1">
    <location>
        <begin position="142"/>
        <end position="162"/>
    </location>
</feature>
<feature type="transmembrane region" description="Helical" evidence="1">
    <location>
        <begin position="53"/>
        <end position="70"/>
    </location>
</feature>
<dbReference type="EMBL" id="LGIA01000160">
    <property type="protein sequence ID" value="KOH44562.1"/>
    <property type="molecule type" value="Genomic_DNA"/>
</dbReference>
<feature type="transmembrane region" description="Helical" evidence="1">
    <location>
        <begin position="82"/>
        <end position="102"/>
    </location>
</feature>
<keyword evidence="1" id="KW-0472">Membrane</keyword>
<dbReference type="GO" id="GO:0004605">
    <property type="term" value="F:phosphatidate cytidylyltransferase activity"/>
    <property type="evidence" value="ECO:0007669"/>
    <property type="project" value="UniProtKB-EC"/>
</dbReference>
<evidence type="ECO:0000313" key="3">
    <source>
        <dbReference type="Proteomes" id="UP000036958"/>
    </source>
</evidence>
<protein>
    <submittedName>
        <fullName evidence="2">Phosphatidate cytidylyltransferase</fullName>
        <ecNumber evidence="2">2.7.7.41</ecNumber>
    </submittedName>
</protein>
<keyword evidence="1" id="KW-0812">Transmembrane</keyword>
<gene>
    <name evidence="2" type="ORF">NC99_26410</name>
</gene>
<keyword evidence="2" id="KW-0548">Nucleotidyltransferase</keyword>
<reference evidence="3" key="1">
    <citation type="submission" date="2015-07" db="EMBL/GenBank/DDBJ databases">
        <title>Genome sequencing of Sunxiuqinia dokdonensis strain SK.</title>
        <authorList>
            <person name="Ahn S."/>
            <person name="Kim B.-C."/>
        </authorList>
    </citation>
    <scope>NUCLEOTIDE SEQUENCE [LARGE SCALE GENOMIC DNA]</scope>
    <source>
        <strain evidence="3">SK</strain>
    </source>
</reference>
<sequence length="236" mass="26176">MIILTYFILGGIAFYLINRKKDAATARKSYTKFGTYFLIINLLFFSIVLKPLVFRYLAVLIIFVGFFELLKLFGKEGFKQKGFFSVALIVFTFLAAGFYFFSGLQKELILFSFLVLSIFDSFSQITGQLWGKRKLFPAISPAKTVGGLVGGALVAMVSSLLLSPLYGGTLFMSVLLAAGIVVFAFAGDLSASFYKRKFDTKDFGNLIPGHGGFLDRFDSLIAGAAWVAFWVYVLNF</sequence>
<dbReference type="Pfam" id="PF01148">
    <property type="entry name" value="CTP_transf_1"/>
    <property type="match status" value="1"/>
</dbReference>
<feature type="transmembrane region" description="Helical" evidence="1">
    <location>
        <begin position="29"/>
        <end position="47"/>
    </location>
</feature>
<dbReference type="PANTHER" id="PTHR43535:SF1">
    <property type="entry name" value="PHOSPHATIDATE CYTIDYLYLTRANSFERASE"/>
    <property type="match status" value="1"/>
</dbReference>
<dbReference type="AlphaFoldDB" id="A0A0L8V8N8"/>
<dbReference type="PANTHER" id="PTHR43535">
    <property type="entry name" value="PHOSPHATIDATE CYTIDYLYLTRANSFERASE"/>
    <property type="match status" value="1"/>
</dbReference>
<comment type="caution">
    <text evidence="2">The sequence shown here is derived from an EMBL/GenBank/DDBJ whole genome shotgun (WGS) entry which is preliminary data.</text>
</comment>
<keyword evidence="2" id="KW-0808">Transferase</keyword>
<dbReference type="GO" id="GO:0005886">
    <property type="term" value="C:plasma membrane"/>
    <property type="evidence" value="ECO:0007669"/>
    <property type="project" value="TreeGrafter"/>
</dbReference>
<organism evidence="2 3">
    <name type="scientific">Sunxiuqinia dokdonensis</name>
    <dbReference type="NCBI Taxonomy" id="1409788"/>
    <lineage>
        <taxon>Bacteria</taxon>
        <taxon>Pseudomonadati</taxon>
        <taxon>Bacteroidota</taxon>
        <taxon>Bacteroidia</taxon>
        <taxon>Marinilabiliales</taxon>
        <taxon>Prolixibacteraceae</taxon>
        <taxon>Sunxiuqinia</taxon>
    </lineage>
</organism>
<keyword evidence="3" id="KW-1185">Reference proteome</keyword>
<keyword evidence="1" id="KW-1133">Transmembrane helix</keyword>
<dbReference type="EC" id="2.7.7.41" evidence="2"/>
<dbReference type="Proteomes" id="UP000036958">
    <property type="component" value="Unassembled WGS sequence"/>
</dbReference>
<evidence type="ECO:0000313" key="2">
    <source>
        <dbReference type="EMBL" id="KOH44562.1"/>
    </source>
</evidence>
<dbReference type="STRING" id="1409788.NC99_26410"/>
<feature type="transmembrane region" description="Helical" evidence="1">
    <location>
        <begin position="108"/>
        <end position="130"/>
    </location>
</feature>
<accession>A0A0L8V8N8</accession>
<name>A0A0L8V8N8_9BACT</name>
<feature type="transmembrane region" description="Helical" evidence="1">
    <location>
        <begin position="168"/>
        <end position="193"/>
    </location>
</feature>
<dbReference type="PATRIC" id="fig|1409788.3.peg.2724"/>